<keyword evidence="6 13" id="KW-0328">Glycosyltransferase</keyword>
<name>D2ZMK0_METSM</name>
<evidence type="ECO:0000256" key="9">
    <source>
        <dbReference type="ARBA" id="ARBA00022842"/>
    </source>
</evidence>
<dbReference type="RefSeq" id="WP_004032140.1">
    <property type="nucleotide sequence ID" value="NZ_GG704759.1"/>
</dbReference>
<dbReference type="PANTHER" id="PTHR32315">
    <property type="entry name" value="ADENINE PHOSPHORIBOSYLTRANSFERASE"/>
    <property type="match status" value="1"/>
</dbReference>
<dbReference type="HOGENOM" id="CLU_067096_2_2_2"/>
<feature type="domain" description="Phosphoribosyltransferase" evidence="12">
    <location>
        <begin position="5"/>
        <end position="207"/>
    </location>
</feature>
<comment type="caution">
    <text evidence="13">The sequence shown here is derived from an EMBL/GenBank/DDBJ whole genome shotgun (WGS) entry which is preliminary data.</text>
</comment>
<dbReference type="GO" id="GO:0004845">
    <property type="term" value="F:uracil phosphoribosyltransferase activity"/>
    <property type="evidence" value="ECO:0007669"/>
    <property type="project" value="UniProtKB-UniRule"/>
</dbReference>
<dbReference type="Pfam" id="PF14681">
    <property type="entry name" value="UPRTase"/>
    <property type="match status" value="1"/>
</dbReference>
<dbReference type="PATRIC" id="fig|521002.11.peg.47"/>
<keyword evidence="5" id="KW-0021">Allosteric enzyme</keyword>
<evidence type="ECO:0000313" key="14">
    <source>
        <dbReference type="Proteomes" id="UP000004028"/>
    </source>
</evidence>
<protein>
    <recommendedName>
        <fullName evidence="4 11">Uracil phosphoribosyltransferase</fullName>
        <ecNumber evidence="4 11">2.4.2.9</ecNumber>
    </recommendedName>
</protein>
<keyword evidence="10" id="KW-0342">GTP-binding</keyword>
<dbReference type="PANTHER" id="PTHR32315:SF4">
    <property type="entry name" value="URACIL PHOSPHORIBOSYLTRANSFERASE, CHLOROPLASTIC"/>
    <property type="match status" value="1"/>
</dbReference>
<dbReference type="InterPro" id="IPR005765">
    <property type="entry name" value="UPRT"/>
</dbReference>
<reference evidence="13 14" key="1">
    <citation type="submission" date="2010-01" db="EMBL/GenBank/DDBJ databases">
        <authorList>
            <person name="Weinstock G."/>
            <person name="Sodergren E."/>
            <person name="Clifton S."/>
            <person name="Fulton L."/>
            <person name="Fulton B."/>
            <person name="Courtney L."/>
            <person name="Fronick C."/>
            <person name="Harrison M."/>
            <person name="Strong C."/>
            <person name="Farmer C."/>
            <person name="Delahaunty K."/>
            <person name="Markovic C."/>
            <person name="Hall O."/>
            <person name="Minx P."/>
            <person name="Tomlinson C."/>
            <person name="Mitreva M."/>
            <person name="Nelson J."/>
            <person name="Hou S."/>
            <person name="Wollam A."/>
            <person name="Pepin K.H."/>
            <person name="Johnson M."/>
            <person name="Bhonagiri V."/>
            <person name="Nash W.E."/>
            <person name="Warren W."/>
            <person name="Chinwalla A."/>
            <person name="Mardis E.R."/>
            <person name="Wilson R.K."/>
        </authorList>
    </citation>
    <scope>NUCLEOTIDE SEQUENCE [LARGE SCALE GENOMIC DNA]</scope>
    <source>
        <strain evidence="13 14">DSM 2374</strain>
    </source>
</reference>
<dbReference type="InterPro" id="IPR050054">
    <property type="entry name" value="UPRTase/APRTase"/>
</dbReference>
<evidence type="ECO:0000313" key="13">
    <source>
        <dbReference type="EMBL" id="EFC94078.1"/>
    </source>
</evidence>
<evidence type="ECO:0000256" key="11">
    <source>
        <dbReference type="NCBIfam" id="TIGR01091"/>
    </source>
</evidence>
<keyword evidence="8" id="KW-0547">Nucleotide-binding</keyword>
<proteinExistence type="inferred from homology"/>
<dbReference type="NCBIfam" id="NF001097">
    <property type="entry name" value="PRK00129.1"/>
    <property type="match status" value="1"/>
</dbReference>
<dbReference type="AlphaFoldDB" id="D2ZMK0"/>
<evidence type="ECO:0000256" key="2">
    <source>
        <dbReference type="ARBA" id="ARBA00005180"/>
    </source>
</evidence>
<comment type="pathway">
    <text evidence="2">Pyrimidine metabolism; UMP biosynthesis via salvage pathway; UMP from uracil: step 1/1.</text>
</comment>
<dbReference type="FunFam" id="3.40.50.2020:FF:000003">
    <property type="entry name" value="Uracil phosphoribosyltransferase"/>
    <property type="match status" value="1"/>
</dbReference>
<evidence type="ECO:0000256" key="5">
    <source>
        <dbReference type="ARBA" id="ARBA00022533"/>
    </source>
</evidence>
<sequence>MNEIVLNHPLITHKLGILRDIHTGTKEFRELIVEISTLLCYEATKDAELEKTIIETPLEKMETGKLNEDNYAIVPILRAGMGMLDGIINVIPNAKVGHIGLYRDEETFQPIEYYFKMPENVSQREVLIIDPMLATGGSASATISRLKEEGVKKIKLLCVVAAPEGINLIEKDHPDVQIYCATVDRTLNENAYILPGLGDAGDRVYGTK</sequence>
<dbReference type="UniPathway" id="UPA00574">
    <property type="reaction ID" value="UER00636"/>
</dbReference>
<evidence type="ECO:0000256" key="6">
    <source>
        <dbReference type="ARBA" id="ARBA00022676"/>
    </source>
</evidence>
<evidence type="ECO:0000256" key="3">
    <source>
        <dbReference type="ARBA" id="ARBA00009516"/>
    </source>
</evidence>
<dbReference type="GO" id="GO:0005737">
    <property type="term" value="C:cytoplasm"/>
    <property type="evidence" value="ECO:0007669"/>
    <property type="project" value="UniProtKB-ARBA"/>
</dbReference>
<dbReference type="GO" id="GO:0005525">
    <property type="term" value="F:GTP binding"/>
    <property type="evidence" value="ECO:0007669"/>
    <property type="project" value="UniProtKB-KW"/>
</dbReference>
<comment type="similarity">
    <text evidence="3">Belongs to the UPRTase family.</text>
</comment>
<dbReference type="CDD" id="cd06223">
    <property type="entry name" value="PRTases_typeI"/>
    <property type="match status" value="1"/>
</dbReference>
<dbReference type="EC" id="2.4.2.9" evidence="4 11"/>
<keyword evidence="9" id="KW-0460">Magnesium</keyword>
<dbReference type="Proteomes" id="UP000004028">
    <property type="component" value="Unassembled WGS sequence"/>
</dbReference>
<evidence type="ECO:0000256" key="8">
    <source>
        <dbReference type="ARBA" id="ARBA00022741"/>
    </source>
</evidence>
<keyword evidence="7 13" id="KW-0808">Transferase</keyword>
<dbReference type="GO" id="GO:0044206">
    <property type="term" value="P:UMP salvage"/>
    <property type="evidence" value="ECO:0007669"/>
    <property type="project" value="UniProtKB-UniPathway"/>
</dbReference>
<accession>D2ZMK0</accession>
<dbReference type="InterPro" id="IPR000836">
    <property type="entry name" value="PRTase_dom"/>
</dbReference>
<evidence type="ECO:0000259" key="12">
    <source>
        <dbReference type="Pfam" id="PF14681"/>
    </source>
</evidence>
<gene>
    <name evidence="13" type="primary">upp</name>
    <name evidence="13" type="ORF">METSMIF1_02049</name>
</gene>
<dbReference type="GO" id="GO:0006223">
    <property type="term" value="P:uracil salvage"/>
    <property type="evidence" value="ECO:0007669"/>
    <property type="project" value="InterPro"/>
</dbReference>
<dbReference type="Gene3D" id="3.40.50.2020">
    <property type="match status" value="1"/>
</dbReference>
<dbReference type="EMBL" id="ABYV02000002">
    <property type="protein sequence ID" value="EFC94078.1"/>
    <property type="molecule type" value="Genomic_DNA"/>
</dbReference>
<dbReference type="HAMAP" id="MF_01218_B">
    <property type="entry name" value="Upp_B"/>
    <property type="match status" value="1"/>
</dbReference>
<evidence type="ECO:0000256" key="7">
    <source>
        <dbReference type="ARBA" id="ARBA00022679"/>
    </source>
</evidence>
<evidence type="ECO:0000256" key="4">
    <source>
        <dbReference type="ARBA" id="ARBA00011894"/>
    </source>
</evidence>
<evidence type="ECO:0000256" key="1">
    <source>
        <dbReference type="ARBA" id="ARBA00001946"/>
    </source>
</evidence>
<dbReference type="InterPro" id="IPR034332">
    <property type="entry name" value="Upp_B"/>
</dbReference>
<comment type="cofactor">
    <cofactor evidence="1">
        <name>Mg(2+)</name>
        <dbReference type="ChEBI" id="CHEBI:18420"/>
    </cofactor>
</comment>
<evidence type="ECO:0000256" key="10">
    <source>
        <dbReference type="ARBA" id="ARBA00023134"/>
    </source>
</evidence>
<organism evidence="13 14">
    <name type="scientific">Methanobrevibacter smithii DSM 2374</name>
    <dbReference type="NCBI Taxonomy" id="521002"/>
    <lineage>
        <taxon>Archaea</taxon>
        <taxon>Methanobacteriati</taxon>
        <taxon>Methanobacteriota</taxon>
        <taxon>Methanomada group</taxon>
        <taxon>Methanobacteria</taxon>
        <taxon>Methanobacteriales</taxon>
        <taxon>Methanobacteriaceae</taxon>
        <taxon>Methanobrevibacter</taxon>
    </lineage>
</organism>
<dbReference type="NCBIfam" id="TIGR01091">
    <property type="entry name" value="upp"/>
    <property type="match status" value="1"/>
</dbReference>
<dbReference type="InterPro" id="IPR029057">
    <property type="entry name" value="PRTase-like"/>
</dbReference>
<dbReference type="SUPFAM" id="SSF53271">
    <property type="entry name" value="PRTase-like"/>
    <property type="match status" value="1"/>
</dbReference>